<dbReference type="EMBL" id="AQFT01000012">
    <property type="protein sequence ID" value="EMZ37370.1"/>
    <property type="molecule type" value="Genomic_DNA"/>
</dbReference>
<evidence type="ECO:0000313" key="1">
    <source>
        <dbReference type="EMBL" id="EMZ37370.1"/>
    </source>
</evidence>
<evidence type="ECO:0000313" key="2">
    <source>
        <dbReference type="Proteomes" id="UP000012589"/>
    </source>
</evidence>
<dbReference type="Pfam" id="PF18742">
    <property type="entry name" value="DpnII-MboI"/>
    <property type="match status" value="1"/>
</dbReference>
<proteinExistence type="predicted"/>
<dbReference type="STRING" id="1235802.C823_00436"/>
<comment type="caution">
    <text evidence="1">The sequence shown here is derived from an EMBL/GenBank/DDBJ whole genome shotgun (WGS) entry which is preliminary data.</text>
</comment>
<dbReference type="Proteomes" id="UP000012589">
    <property type="component" value="Unassembled WGS sequence"/>
</dbReference>
<accession>N2BG34</accession>
<dbReference type="AlphaFoldDB" id="N2BG34"/>
<sequence length="255" mass="30217">MEIDDIIMEGKYLTEIFDWKELQSKYNLWCRKVRIYMKKKGFTEQEQKKVNVKMHYVENEYSENDAFLSLKKSLEDTIEILEENGFIYENGTYKQKDLMLVEKVLSNFYMHYRAMYKNPVHKKGTLVSETLDAIRVGNEYDLQRMLYALLIPIFPTIRQEVYGDNGYGGMRADLYLDLYNLIIEIKCTRKSMSEKQLLEELGADGFHYCADTIYFFVFDETGIIKNPEAFQEAFVREPQKDGKTVKVFILQTKVF</sequence>
<dbReference type="OrthoDB" id="1907904at2"/>
<keyword evidence="2" id="KW-1185">Reference proteome</keyword>
<gene>
    <name evidence="1" type="ORF">C823_00436</name>
</gene>
<protein>
    <submittedName>
        <fullName evidence="1">Uncharacterized protein</fullName>
    </submittedName>
</protein>
<dbReference type="HOGENOM" id="CLU_085943_0_0_9"/>
<name>N2BG34_9FIRM</name>
<organism evidence="1 2">
    <name type="scientific">Eubacterium plexicaudatum ASF492</name>
    <dbReference type="NCBI Taxonomy" id="1235802"/>
    <lineage>
        <taxon>Bacteria</taxon>
        <taxon>Bacillati</taxon>
        <taxon>Bacillota</taxon>
        <taxon>Clostridia</taxon>
        <taxon>Eubacteriales</taxon>
        <taxon>Eubacteriaceae</taxon>
        <taxon>Eubacterium</taxon>
    </lineage>
</organism>
<dbReference type="eggNOG" id="ENOG5032J8K">
    <property type="taxonomic scope" value="Bacteria"/>
</dbReference>
<reference evidence="1 2" key="1">
    <citation type="journal article" date="2014" name="Genome Announc.">
        <title>Draft genome sequences of the altered schaedler flora, a defined bacterial community from gnotobiotic mice.</title>
        <authorList>
            <person name="Wannemuehler M.J."/>
            <person name="Overstreet A.M."/>
            <person name="Ward D.V."/>
            <person name="Phillips G.J."/>
        </authorList>
    </citation>
    <scope>NUCLEOTIDE SEQUENCE [LARGE SCALE GENOMIC DNA]</scope>
    <source>
        <strain evidence="1 2">ASF492</strain>
    </source>
</reference>
<dbReference type="PATRIC" id="fig|1235802.3.peg.463"/>